<dbReference type="PROSITE" id="PS51206">
    <property type="entry name" value="SF3_HELICASE_1"/>
    <property type="match status" value="1"/>
</dbReference>
<protein>
    <recommendedName>
        <fullName evidence="4">SF3 helicase domain-containing protein</fullName>
    </recommendedName>
</protein>
<dbReference type="InterPro" id="IPR014818">
    <property type="entry name" value="Phage/plasmid_primase_P4_C"/>
</dbReference>
<feature type="domain" description="SF3 helicase" evidence="4">
    <location>
        <begin position="238"/>
        <end position="394"/>
    </location>
</feature>
<dbReference type="InterPro" id="IPR036388">
    <property type="entry name" value="WH-like_DNA-bd_sf"/>
</dbReference>
<dbReference type="InterPro" id="IPR045455">
    <property type="entry name" value="NrS-1_pol-like_helicase"/>
</dbReference>
<name>A0ABX3H0T2_PAEBO</name>
<dbReference type="EMBL" id="MPTB01000038">
    <property type="protein sequence ID" value="OMD42780.1"/>
    <property type="molecule type" value="Genomic_DNA"/>
</dbReference>
<dbReference type="SUPFAM" id="SSF52540">
    <property type="entry name" value="P-loop containing nucleoside triphosphate hydrolases"/>
    <property type="match status" value="1"/>
</dbReference>
<dbReference type="Gene3D" id="3.40.50.300">
    <property type="entry name" value="P-loop containing nucleotide triphosphate hydrolases"/>
    <property type="match status" value="1"/>
</dbReference>
<evidence type="ECO:0000256" key="1">
    <source>
        <dbReference type="ARBA" id="ARBA00022741"/>
    </source>
</evidence>
<evidence type="ECO:0000259" key="4">
    <source>
        <dbReference type="PROSITE" id="PS51206"/>
    </source>
</evidence>
<dbReference type="InterPro" id="IPR027417">
    <property type="entry name" value="P-loop_NTPase"/>
</dbReference>
<proteinExistence type="predicted"/>
<keyword evidence="6" id="KW-1185">Reference proteome</keyword>
<dbReference type="InterPro" id="IPR051620">
    <property type="entry name" value="ORF904-like_C"/>
</dbReference>
<keyword evidence="2" id="KW-0378">Hydrolase</keyword>
<dbReference type="PANTHER" id="PTHR35372">
    <property type="entry name" value="ATP BINDING PROTEIN-RELATED"/>
    <property type="match status" value="1"/>
</dbReference>
<dbReference type="InterPro" id="IPR006500">
    <property type="entry name" value="Helicase_put_C_phage/plasmid"/>
</dbReference>
<comment type="caution">
    <text evidence="5">The sequence shown here is derived from an EMBL/GenBank/DDBJ whole genome shotgun (WGS) entry which is preliminary data.</text>
</comment>
<dbReference type="InterPro" id="IPR014015">
    <property type="entry name" value="Helicase_SF3_DNA-vir"/>
</dbReference>
<dbReference type="Proteomes" id="UP000187412">
    <property type="component" value="Unassembled WGS sequence"/>
</dbReference>
<gene>
    <name evidence="5" type="ORF">BSK56_24875</name>
</gene>
<dbReference type="Gene3D" id="1.10.10.10">
    <property type="entry name" value="Winged helix-like DNA-binding domain superfamily/Winged helix DNA-binding domain"/>
    <property type="match status" value="1"/>
</dbReference>
<dbReference type="RefSeq" id="WP_076113225.1">
    <property type="nucleotide sequence ID" value="NZ_MPTB01000038.1"/>
</dbReference>
<accession>A0ABX3H0T2</accession>
<dbReference type="PANTHER" id="PTHR35372:SF2">
    <property type="entry name" value="SF3 HELICASE DOMAIN-CONTAINING PROTEIN"/>
    <property type="match status" value="1"/>
</dbReference>
<reference evidence="5 6" key="1">
    <citation type="submission" date="2016-10" db="EMBL/GenBank/DDBJ databases">
        <title>Paenibacillus species isolates.</title>
        <authorList>
            <person name="Beno S.M."/>
        </authorList>
    </citation>
    <scope>NUCLEOTIDE SEQUENCE [LARGE SCALE GENOMIC DNA]</scope>
    <source>
        <strain evidence="5 6">FSL H7-0744</strain>
    </source>
</reference>
<evidence type="ECO:0000256" key="2">
    <source>
        <dbReference type="ARBA" id="ARBA00022801"/>
    </source>
</evidence>
<organism evidence="5 6">
    <name type="scientific">Paenibacillus borealis</name>
    <dbReference type="NCBI Taxonomy" id="160799"/>
    <lineage>
        <taxon>Bacteria</taxon>
        <taxon>Bacillati</taxon>
        <taxon>Bacillota</taxon>
        <taxon>Bacilli</taxon>
        <taxon>Bacillales</taxon>
        <taxon>Paenibacillaceae</taxon>
        <taxon>Paenibacillus</taxon>
    </lineage>
</organism>
<evidence type="ECO:0000256" key="3">
    <source>
        <dbReference type="ARBA" id="ARBA00022840"/>
    </source>
</evidence>
<keyword evidence="1" id="KW-0547">Nucleotide-binding</keyword>
<keyword evidence="3" id="KW-0067">ATP-binding</keyword>
<sequence length="522" mass="61088">MTKNKKKRYIDEISFLGGSISDNYNNENNIDLDYEVNNMMPFDYGTASESFFDGDETPWSKELPDESLFENKPLVSTDIKGSKNDKESKGTEYELYKKILKMYVLVSCQGKLSLYNTEHGSFTELSNIDLRVIVRRNWEEEVLRQLNRYKVDEIIDKLVCSSELQIDVDAFDRYEEYLINFQNCVLDIRNMHTYSHDPKYLFSSYIQADYQEYSEYQLLDEKSSFLQLIYNITEEDEDKILLVQEVFGYCLSNYSNAKKWFCFLGVPHSGKSTLLELLKILVGPSYTCAVPLHRLNERFLIAELYQKKLNISGELHNGDIKQFDILKAATGGDTLVAEKKGKDPFYFHNKAKMVFAGNQMPSIAKLDSTSAFTDRIVFLLFNRTVPEEERDLRLIERLSEERDFIVRWAMDGLRRLVGNRFVFTEPADSALFKKQYLNSLNNVQEFVQDNCELRAGLRVLKRDLYSQYLIYCNENCMKVLTKEEFFTEIAKFPVEIHKFRYRGSNPLFGYQGITLKTHLFDE</sequence>
<dbReference type="Pfam" id="PF08706">
    <property type="entry name" value="D5_N"/>
    <property type="match status" value="1"/>
</dbReference>
<dbReference type="Pfam" id="PF19263">
    <property type="entry name" value="DUF5906"/>
    <property type="match status" value="1"/>
</dbReference>
<evidence type="ECO:0000313" key="5">
    <source>
        <dbReference type="EMBL" id="OMD42780.1"/>
    </source>
</evidence>
<evidence type="ECO:0000313" key="6">
    <source>
        <dbReference type="Proteomes" id="UP000187412"/>
    </source>
</evidence>
<dbReference type="NCBIfam" id="TIGR01613">
    <property type="entry name" value="primase_Cterm"/>
    <property type="match status" value="1"/>
</dbReference>